<dbReference type="Pfam" id="PF20719">
    <property type="entry name" value="Med16_C"/>
    <property type="match status" value="1"/>
</dbReference>
<reference evidence="3 4" key="1">
    <citation type="journal article" date="2012" name="Science">
        <title>The Paleozoic origin of enzymatic lignin decomposition reconstructed from 31 fungal genomes.</title>
        <authorList>
            <person name="Floudas D."/>
            <person name="Binder M."/>
            <person name="Riley R."/>
            <person name="Barry K."/>
            <person name="Blanchette R.A."/>
            <person name="Henrissat B."/>
            <person name="Martinez A.T."/>
            <person name="Otillar R."/>
            <person name="Spatafora J.W."/>
            <person name="Yadav J.S."/>
            <person name="Aerts A."/>
            <person name="Benoit I."/>
            <person name="Boyd A."/>
            <person name="Carlson A."/>
            <person name="Copeland A."/>
            <person name="Coutinho P.M."/>
            <person name="de Vries R.P."/>
            <person name="Ferreira P."/>
            <person name="Findley K."/>
            <person name="Foster B."/>
            <person name="Gaskell J."/>
            <person name="Glotzer D."/>
            <person name="Gorecki P."/>
            <person name="Heitman J."/>
            <person name="Hesse C."/>
            <person name="Hori C."/>
            <person name="Igarashi K."/>
            <person name="Jurgens J.A."/>
            <person name="Kallen N."/>
            <person name="Kersten P."/>
            <person name="Kohler A."/>
            <person name="Kuees U."/>
            <person name="Kumar T.K.A."/>
            <person name="Kuo A."/>
            <person name="LaButti K."/>
            <person name="Larrondo L.F."/>
            <person name="Lindquist E."/>
            <person name="Ling A."/>
            <person name="Lombard V."/>
            <person name="Lucas S."/>
            <person name="Lundell T."/>
            <person name="Martin R."/>
            <person name="McLaughlin D.J."/>
            <person name="Morgenstern I."/>
            <person name="Morin E."/>
            <person name="Murat C."/>
            <person name="Nagy L.G."/>
            <person name="Nolan M."/>
            <person name="Ohm R.A."/>
            <person name="Patyshakuliyeva A."/>
            <person name="Rokas A."/>
            <person name="Ruiz-Duenas F.J."/>
            <person name="Sabat G."/>
            <person name="Salamov A."/>
            <person name="Samejima M."/>
            <person name="Schmutz J."/>
            <person name="Slot J.C."/>
            <person name="St John F."/>
            <person name="Stenlid J."/>
            <person name="Sun H."/>
            <person name="Sun S."/>
            <person name="Syed K."/>
            <person name="Tsang A."/>
            <person name="Wiebenga A."/>
            <person name="Young D."/>
            <person name="Pisabarro A."/>
            <person name="Eastwood D.C."/>
            <person name="Martin F."/>
            <person name="Cullen D."/>
            <person name="Grigoriev I.V."/>
            <person name="Hibbett D.S."/>
        </authorList>
    </citation>
    <scope>NUCLEOTIDE SEQUENCE [LARGE SCALE GENOMIC DNA]</scope>
    <source>
        <strain evidence="3 4">ATCC 11539</strain>
    </source>
</reference>
<keyword evidence="4" id="KW-1185">Reference proteome</keyword>
<dbReference type="STRING" id="670483.S7QGL1"/>
<proteinExistence type="predicted"/>
<evidence type="ECO:0000313" key="3">
    <source>
        <dbReference type="EMBL" id="EPQ58333.1"/>
    </source>
</evidence>
<dbReference type="KEGG" id="gtr:GLOTRDRAFT_91770"/>
<dbReference type="OMA" id="GIGCLWK"/>
<feature type="domain" description="Mediator complex subunit 16 C-terminal" evidence="2">
    <location>
        <begin position="889"/>
        <end position="954"/>
    </location>
</feature>
<dbReference type="AlphaFoldDB" id="S7QGL1"/>
<protein>
    <recommendedName>
        <fullName evidence="2">Mediator complex subunit 16 C-terminal domain-containing protein</fullName>
    </recommendedName>
</protein>
<dbReference type="eggNOG" id="ENOG502SC2T">
    <property type="taxonomic scope" value="Eukaryota"/>
</dbReference>
<dbReference type="Proteomes" id="UP000030669">
    <property type="component" value="Unassembled WGS sequence"/>
</dbReference>
<dbReference type="OrthoDB" id="2535907at2759"/>
<dbReference type="RefSeq" id="XP_007863539.1">
    <property type="nucleotide sequence ID" value="XM_007865348.1"/>
</dbReference>
<dbReference type="GeneID" id="19309334"/>
<feature type="region of interest" description="Disordered" evidence="1">
    <location>
        <begin position="347"/>
        <end position="375"/>
    </location>
</feature>
<evidence type="ECO:0000259" key="2">
    <source>
        <dbReference type="Pfam" id="PF20719"/>
    </source>
</evidence>
<name>S7QGL1_GLOTA</name>
<dbReference type="InterPro" id="IPR048339">
    <property type="entry name" value="Mediator_Med16_C"/>
</dbReference>
<evidence type="ECO:0000313" key="4">
    <source>
        <dbReference type="Proteomes" id="UP000030669"/>
    </source>
</evidence>
<dbReference type="HOGENOM" id="CLU_016307_0_0_1"/>
<sequence>MSRMTFITPWNTALSFPLKAELPSSDPFFRAIPTITVLLDDDALPNRGLCDQDEHSIQWLTDPHIFARSLWRTAALHYTGDRDGEVYTMSSPAVMAGEFKPYSPRPKHDRLSFGSQWKGKAKEDRPWQIEWWDLCSLAEGKPPPLAWSRSSTIFTAHASEPKIVARLFPSSKPCTIPSPPQILSTPASYEPPTIISVALNDEWLFAYFPGKDCDGISCLWKKMPQADEWQIKDCWTCARGAGVIAASWIGQEREVSLTKADPNTYNGMDLNLSLDMPRTRSLFADASLALEWETWGETPTIELCEVDLDCDGLQMCLSTTPLPSISHPHHLCNMVFVPTPPTSTAYDPTASPALSVRSGGSVKKESDSGSVHGGDPRKPASLLLAAIVLDFGDYTSTPKSKLIVHAFRRNSMTTPIRPAWSSQLQASRSLASGIATFISPPPPGLYTAGLLVGVMDTAGIVSKSKARPRQATFGTVELLKLYVYVVDSGSDCPLIATSRSDLSNNEMWDRCPLLCGSNQLGRICTYLPIQSHPCARTHEHEVPQRAVISPNHSLICTVPAAFEADTHPAVHPFPSPTQSDGGTPESTIYMRRATSDITYLLSLPSTTLQDVEDTLYATLSSFTKLDDGLWEMWLEDVLGVAMECYRARSRSTEGESVKEDLALRWRTAHDALSVVACLSAFKDCRDGDSWDLSEASSLLEQFLGWTIQFLEKLIKECILCDTTPPAQVKPEAHDDLFGSNPPSPAGEREHPFSYSVSPTLLHLAHPYLLGNLTDLVGHLNSFRNYVQPLPAGGEHAHLAKAVFLDLFDASAVDVPKLHGILDSLKTSQTVDPEASLRSLASCKPHFSMNGVVHQAVQKLLGANVADKPRLFIKPSSLVDGLTKLCMEDQDRKEKARDVLTKGVLVNAGASLRCVRCGGLSEVARQFRGSGNSSERWRAWERRWTLNCICGGLWSNANHH</sequence>
<organism evidence="3 4">
    <name type="scientific">Gloeophyllum trabeum (strain ATCC 11539 / FP-39264 / Madison 617)</name>
    <name type="common">Brown rot fungus</name>
    <dbReference type="NCBI Taxonomy" id="670483"/>
    <lineage>
        <taxon>Eukaryota</taxon>
        <taxon>Fungi</taxon>
        <taxon>Dikarya</taxon>
        <taxon>Basidiomycota</taxon>
        <taxon>Agaricomycotina</taxon>
        <taxon>Agaricomycetes</taxon>
        <taxon>Gloeophyllales</taxon>
        <taxon>Gloeophyllaceae</taxon>
        <taxon>Gloeophyllum</taxon>
    </lineage>
</organism>
<gene>
    <name evidence="3" type="ORF">GLOTRDRAFT_91770</name>
</gene>
<evidence type="ECO:0000256" key="1">
    <source>
        <dbReference type="SAM" id="MobiDB-lite"/>
    </source>
</evidence>
<dbReference type="EMBL" id="KB469298">
    <property type="protein sequence ID" value="EPQ58333.1"/>
    <property type="molecule type" value="Genomic_DNA"/>
</dbReference>
<accession>S7QGL1</accession>